<feature type="compositionally biased region" description="Basic residues" evidence="1">
    <location>
        <begin position="40"/>
        <end position="50"/>
    </location>
</feature>
<dbReference type="RefSeq" id="WP_334660281.1">
    <property type="nucleotide sequence ID" value="NZ_JARULZ010000002.1"/>
</dbReference>
<proteinExistence type="predicted"/>
<name>A0ABU8AUC8_9ACTN</name>
<feature type="compositionally biased region" description="Acidic residues" evidence="1">
    <location>
        <begin position="66"/>
        <end position="75"/>
    </location>
</feature>
<feature type="compositionally biased region" description="Basic and acidic residues" evidence="1">
    <location>
        <begin position="76"/>
        <end position="85"/>
    </location>
</feature>
<sequence length="85" mass="9412">MTESTSHVEQAVAARIAAAKRRTEDMRRQRAELAAARRAGLARRHARKLKNLTDAEQRAQQQLPGDDQDGDGQDELDVRHGSPGL</sequence>
<evidence type="ECO:0000313" key="3">
    <source>
        <dbReference type="Proteomes" id="UP001310290"/>
    </source>
</evidence>
<feature type="region of interest" description="Disordered" evidence="1">
    <location>
        <begin position="37"/>
        <end position="85"/>
    </location>
</feature>
<dbReference type="Proteomes" id="UP001310290">
    <property type="component" value="Unassembled WGS sequence"/>
</dbReference>
<comment type="caution">
    <text evidence="2">The sequence shown here is derived from an EMBL/GenBank/DDBJ whole genome shotgun (WGS) entry which is preliminary data.</text>
</comment>
<reference evidence="2" key="1">
    <citation type="submission" date="2023-04" db="EMBL/GenBank/DDBJ databases">
        <title>Genomic diversity of scab-causing Streptomyces spp. in the province of Quebec, Canada.</title>
        <authorList>
            <person name="Biessy A."/>
            <person name="Cadieux M."/>
            <person name="Ciotola M."/>
            <person name="Filion M."/>
        </authorList>
    </citation>
    <scope>NUCLEOTIDE SEQUENCE</scope>
    <source>
        <strain evidence="2">B21-115</strain>
    </source>
</reference>
<keyword evidence="3" id="KW-1185">Reference proteome</keyword>
<gene>
    <name evidence="2" type="ORF">QBA35_28940</name>
</gene>
<evidence type="ECO:0000256" key="1">
    <source>
        <dbReference type="SAM" id="MobiDB-lite"/>
    </source>
</evidence>
<accession>A0ABU8AUC8</accession>
<evidence type="ECO:0000313" key="2">
    <source>
        <dbReference type="EMBL" id="MEH0637305.1"/>
    </source>
</evidence>
<protein>
    <recommendedName>
        <fullName evidence="4">DUF4169 family protein</fullName>
    </recommendedName>
</protein>
<organism evidence="2 3">
    <name type="scientific">Streptomyces bottropensis</name>
    <dbReference type="NCBI Taxonomy" id="42235"/>
    <lineage>
        <taxon>Bacteria</taxon>
        <taxon>Bacillati</taxon>
        <taxon>Actinomycetota</taxon>
        <taxon>Actinomycetes</taxon>
        <taxon>Kitasatosporales</taxon>
        <taxon>Streptomycetaceae</taxon>
        <taxon>Streptomyces</taxon>
    </lineage>
</organism>
<evidence type="ECO:0008006" key="4">
    <source>
        <dbReference type="Google" id="ProtNLM"/>
    </source>
</evidence>
<dbReference type="EMBL" id="JARULZ010000002">
    <property type="protein sequence ID" value="MEH0637305.1"/>
    <property type="molecule type" value="Genomic_DNA"/>
</dbReference>